<keyword evidence="2" id="KW-1185">Reference proteome</keyword>
<proteinExistence type="predicted"/>
<accession>A0A843VTL5</accession>
<reference evidence="1" key="1">
    <citation type="submission" date="2017-07" db="EMBL/GenBank/DDBJ databases">
        <title>Taro Niue Genome Assembly and Annotation.</title>
        <authorList>
            <person name="Atibalentja N."/>
            <person name="Keating K."/>
            <person name="Fields C.J."/>
        </authorList>
    </citation>
    <scope>NUCLEOTIDE SEQUENCE</scope>
    <source>
        <strain evidence="1">Niue_2</strain>
        <tissue evidence="1">Leaf</tissue>
    </source>
</reference>
<organism evidence="1 2">
    <name type="scientific">Colocasia esculenta</name>
    <name type="common">Wild taro</name>
    <name type="synonym">Arum esculentum</name>
    <dbReference type="NCBI Taxonomy" id="4460"/>
    <lineage>
        <taxon>Eukaryota</taxon>
        <taxon>Viridiplantae</taxon>
        <taxon>Streptophyta</taxon>
        <taxon>Embryophyta</taxon>
        <taxon>Tracheophyta</taxon>
        <taxon>Spermatophyta</taxon>
        <taxon>Magnoliopsida</taxon>
        <taxon>Liliopsida</taxon>
        <taxon>Araceae</taxon>
        <taxon>Aroideae</taxon>
        <taxon>Colocasieae</taxon>
        <taxon>Colocasia</taxon>
    </lineage>
</organism>
<dbReference type="AlphaFoldDB" id="A0A843VTL5"/>
<name>A0A843VTL5_COLES</name>
<sequence>MRNAVHRPEYLQYNKLSRKGKKQKKAYDAHDLLVYGSVMGWLLVVLNGHTCMAGSKPTGLCNLCSGTCQALVALRRNYLLSYDWDQ</sequence>
<dbReference type="Proteomes" id="UP000652761">
    <property type="component" value="Unassembled WGS sequence"/>
</dbReference>
<comment type="caution">
    <text evidence="1">The sequence shown here is derived from an EMBL/GenBank/DDBJ whole genome shotgun (WGS) entry which is preliminary data.</text>
</comment>
<protein>
    <submittedName>
        <fullName evidence="1">Uncharacterized protein</fullName>
    </submittedName>
</protein>
<evidence type="ECO:0000313" key="1">
    <source>
        <dbReference type="EMBL" id="MQM02413.1"/>
    </source>
</evidence>
<dbReference type="EMBL" id="NMUH01002851">
    <property type="protein sequence ID" value="MQM02413.1"/>
    <property type="molecule type" value="Genomic_DNA"/>
</dbReference>
<evidence type="ECO:0000313" key="2">
    <source>
        <dbReference type="Proteomes" id="UP000652761"/>
    </source>
</evidence>
<gene>
    <name evidence="1" type="ORF">Taro_035181</name>
</gene>